<reference evidence="4 5" key="1">
    <citation type="journal article" date="2021" name="Nat. Plants">
        <title>The Taxus genome provides insights into paclitaxel biosynthesis.</title>
        <authorList>
            <person name="Xiong X."/>
            <person name="Gou J."/>
            <person name="Liao Q."/>
            <person name="Li Y."/>
            <person name="Zhou Q."/>
            <person name="Bi G."/>
            <person name="Li C."/>
            <person name="Du R."/>
            <person name="Wang X."/>
            <person name="Sun T."/>
            <person name="Guo L."/>
            <person name="Liang H."/>
            <person name="Lu P."/>
            <person name="Wu Y."/>
            <person name="Zhang Z."/>
            <person name="Ro D.K."/>
            <person name="Shang Y."/>
            <person name="Huang S."/>
            <person name="Yan J."/>
        </authorList>
    </citation>
    <scope>NUCLEOTIDE SEQUENCE [LARGE SCALE GENOMIC DNA]</scope>
    <source>
        <strain evidence="4">Ta-2019</strain>
    </source>
</reference>
<evidence type="ECO:0000259" key="3">
    <source>
        <dbReference type="PROSITE" id="PS50157"/>
    </source>
</evidence>
<dbReference type="AlphaFoldDB" id="A0AA38G9I9"/>
<dbReference type="Gene3D" id="3.30.160.60">
    <property type="entry name" value="Classic Zinc Finger"/>
    <property type="match status" value="1"/>
</dbReference>
<dbReference type="SMART" id="SM00355">
    <property type="entry name" value="ZnF_C2H2"/>
    <property type="match status" value="1"/>
</dbReference>
<keyword evidence="1" id="KW-0862">Zinc</keyword>
<evidence type="ECO:0000313" key="4">
    <source>
        <dbReference type="EMBL" id="KAH9317363.1"/>
    </source>
</evidence>
<keyword evidence="1" id="KW-0479">Metal-binding</keyword>
<dbReference type="SUPFAM" id="SSF57667">
    <property type="entry name" value="beta-beta-alpha zinc fingers"/>
    <property type="match status" value="1"/>
</dbReference>
<dbReference type="OMA" id="LHEREHH"/>
<feature type="domain" description="C2H2-type" evidence="3">
    <location>
        <begin position="137"/>
        <end position="165"/>
    </location>
</feature>
<keyword evidence="5" id="KW-1185">Reference proteome</keyword>
<dbReference type="InterPro" id="IPR036236">
    <property type="entry name" value="Znf_C2H2_sf"/>
</dbReference>
<dbReference type="PROSITE" id="PS50157">
    <property type="entry name" value="ZINC_FINGER_C2H2_2"/>
    <property type="match status" value="1"/>
</dbReference>
<proteinExistence type="predicted"/>
<accession>A0AA38G9I9</accession>
<evidence type="ECO:0000256" key="1">
    <source>
        <dbReference type="PROSITE-ProRule" id="PRU00042"/>
    </source>
</evidence>
<sequence>MNLDKLLTRSKLLPRPAIHRPISSSSSAKSYHTARFRFTTEQHQKNSNNNGNSNNKNNSVGVFWDLDNKPPTSVPPYDAAIRLKHLATQFGFPKTMVAYANRHAFTFLPDWARAQRRQRKALDIMESNGIIRSRDPYVCEVCGRRFETNIKFQKHFRQLHEREHHKRLARLECLKGKNKDFFRAKIGPKEDKYRAAASQILLPKEGYGLSGELKRAGFLVRTVRDKPQ</sequence>
<dbReference type="EMBL" id="JAHRHJ020000004">
    <property type="protein sequence ID" value="KAH9317363.1"/>
    <property type="molecule type" value="Genomic_DNA"/>
</dbReference>
<dbReference type="Proteomes" id="UP000824469">
    <property type="component" value="Unassembled WGS sequence"/>
</dbReference>
<name>A0AA38G9I9_TAXCH</name>
<dbReference type="PROSITE" id="PS00028">
    <property type="entry name" value="ZINC_FINGER_C2H2_1"/>
    <property type="match status" value="1"/>
</dbReference>
<feature type="non-terminal residue" evidence="4">
    <location>
        <position position="228"/>
    </location>
</feature>
<dbReference type="PANTHER" id="PTHR35744">
    <property type="entry name" value="C2H2-TYPE DOMAIN-CONTAINING PROTEIN"/>
    <property type="match status" value="1"/>
</dbReference>
<evidence type="ECO:0000256" key="2">
    <source>
        <dbReference type="SAM" id="MobiDB-lite"/>
    </source>
</evidence>
<dbReference type="InterPro" id="IPR013087">
    <property type="entry name" value="Znf_C2H2_type"/>
</dbReference>
<comment type="caution">
    <text evidence="4">The sequence shown here is derived from an EMBL/GenBank/DDBJ whole genome shotgun (WGS) entry which is preliminary data.</text>
</comment>
<organism evidence="4 5">
    <name type="scientific">Taxus chinensis</name>
    <name type="common">Chinese yew</name>
    <name type="synonym">Taxus wallichiana var. chinensis</name>
    <dbReference type="NCBI Taxonomy" id="29808"/>
    <lineage>
        <taxon>Eukaryota</taxon>
        <taxon>Viridiplantae</taxon>
        <taxon>Streptophyta</taxon>
        <taxon>Embryophyta</taxon>
        <taxon>Tracheophyta</taxon>
        <taxon>Spermatophyta</taxon>
        <taxon>Pinopsida</taxon>
        <taxon>Pinidae</taxon>
        <taxon>Conifers II</taxon>
        <taxon>Cupressales</taxon>
        <taxon>Taxaceae</taxon>
        <taxon>Taxus</taxon>
    </lineage>
</organism>
<evidence type="ECO:0000313" key="5">
    <source>
        <dbReference type="Proteomes" id="UP000824469"/>
    </source>
</evidence>
<dbReference type="GO" id="GO:0008270">
    <property type="term" value="F:zinc ion binding"/>
    <property type="evidence" value="ECO:0007669"/>
    <property type="project" value="UniProtKB-KW"/>
</dbReference>
<feature type="region of interest" description="Disordered" evidence="2">
    <location>
        <begin position="42"/>
        <end position="64"/>
    </location>
</feature>
<keyword evidence="1" id="KW-0863">Zinc-finger</keyword>
<gene>
    <name evidence="4" type="ORF">KI387_019132</name>
</gene>
<protein>
    <recommendedName>
        <fullName evidence="3">C2H2-type domain-containing protein</fullName>
    </recommendedName>
</protein>
<feature type="compositionally biased region" description="Low complexity" evidence="2">
    <location>
        <begin position="45"/>
        <end position="62"/>
    </location>
</feature>
<dbReference type="PANTHER" id="PTHR35744:SF4">
    <property type="entry name" value="OS04G0464600 PROTEIN"/>
    <property type="match status" value="1"/>
</dbReference>